<dbReference type="KEGG" id="cfj:CFIO01_02308"/>
<evidence type="ECO:0000313" key="2">
    <source>
        <dbReference type="EMBL" id="EXF86249.1"/>
    </source>
</evidence>
<dbReference type="EMBL" id="JARH01000022">
    <property type="protein sequence ID" value="EXF86249.1"/>
    <property type="molecule type" value="Genomic_DNA"/>
</dbReference>
<feature type="region of interest" description="Disordered" evidence="1">
    <location>
        <begin position="1"/>
        <end position="22"/>
    </location>
</feature>
<comment type="caution">
    <text evidence="2">The sequence shown here is derived from an EMBL/GenBank/DDBJ whole genome shotgun (WGS) entry which is preliminary data.</text>
</comment>
<keyword evidence="3" id="KW-1185">Reference proteome</keyword>
<proteinExistence type="predicted"/>
<gene>
    <name evidence="2" type="ORF">CFIO01_02308</name>
</gene>
<protein>
    <submittedName>
        <fullName evidence="2">Uncharacterized protein</fullName>
    </submittedName>
</protein>
<dbReference type="AlphaFoldDB" id="A0A010S655"/>
<dbReference type="HOGENOM" id="CLU_2145661_0_0_1"/>
<sequence>MASLLPGPSLTPFDSAPTQKVNGTCGRERGFALRVSEHADMPGVPSGATILRPLGRAHRTTQCRKRGALVKGASLDERVAAGSEMSGNYPASMNLTKRSRETCCETPGNCKA</sequence>
<dbReference type="Proteomes" id="UP000020467">
    <property type="component" value="Unassembled WGS sequence"/>
</dbReference>
<evidence type="ECO:0000256" key="1">
    <source>
        <dbReference type="SAM" id="MobiDB-lite"/>
    </source>
</evidence>
<name>A0A010S655_9PEZI</name>
<organism evidence="2 3">
    <name type="scientific">Colletotrichum fioriniae PJ7</name>
    <dbReference type="NCBI Taxonomy" id="1445577"/>
    <lineage>
        <taxon>Eukaryota</taxon>
        <taxon>Fungi</taxon>
        <taxon>Dikarya</taxon>
        <taxon>Ascomycota</taxon>
        <taxon>Pezizomycotina</taxon>
        <taxon>Sordariomycetes</taxon>
        <taxon>Hypocreomycetidae</taxon>
        <taxon>Glomerellales</taxon>
        <taxon>Glomerellaceae</taxon>
        <taxon>Colletotrichum</taxon>
        <taxon>Colletotrichum acutatum species complex</taxon>
    </lineage>
</organism>
<reference evidence="2 3" key="1">
    <citation type="submission" date="2014-02" db="EMBL/GenBank/DDBJ databases">
        <title>The genome sequence of Colletotrichum fioriniae PJ7.</title>
        <authorList>
            <person name="Baroncelli R."/>
            <person name="Thon M.R."/>
        </authorList>
    </citation>
    <scope>NUCLEOTIDE SEQUENCE [LARGE SCALE GENOMIC DNA]</scope>
    <source>
        <strain evidence="2 3">PJ7</strain>
    </source>
</reference>
<evidence type="ECO:0000313" key="3">
    <source>
        <dbReference type="Proteomes" id="UP000020467"/>
    </source>
</evidence>
<accession>A0A010S655</accession>